<dbReference type="EMBL" id="LIUT01000006">
    <property type="protein sequence ID" value="KOR76537.1"/>
    <property type="molecule type" value="Genomic_DNA"/>
</dbReference>
<dbReference type="SUPFAM" id="SSF51735">
    <property type="entry name" value="NAD(P)-binding Rossmann-fold domains"/>
    <property type="match status" value="1"/>
</dbReference>
<evidence type="ECO:0000259" key="1">
    <source>
        <dbReference type="Pfam" id="PF03435"/>
    </source>
</evidence>
<comment type="caution">
    <text evidence="2">The sequence shown here is derived from an EMBL/GenBank/DDBJ whole genome shotgun (WGS) entry which is preliminary data.</text>
</comment>
<proteinExistence type="predicted"/>
<accession>A0A0M1N2Y0</accession>
<feature type="domain" description="Saccharopine dehydrogenase NADP binding" evidence="1">
    <location>
        <begin position="4"/>
        <end position="101"/>
    </location>
</feature>
<evidence type="ECO:0000313" key="3">
    <source>
        <dbReference type="Proteomes" id="UP000036932"/>
    </source>
</evidence>
<sequence length="354" mass="40056">MEQIAVVGCGGMIGEVICKNLCEDFIVKGGQRREPTALLSLNNFNYHFLDIFDWENLIAFCTDCTVVINCAGPEFVIKDRVAQAAMKVGAKYVDASNALLLNQEQKLELKANGVNYIGAGFCPGITGLLLKRVINHLLDETKYVNCYIGGAEHYTKTSISDILMSGHSVIGKTDSYWSDHCVKTENINMMQKEFVPEVDVPVYKKPYLSQEIIDILEVSSVQELHWYNIAADDYIFRLAMQFYQMQLESSVEEAMKKLDISLEEQPKEEWIALVIDATGVKDGKNVRCRLNLQMETSSELTGTVAAEIARQAVSSNRPNGTYWAYEVLPIDFMNQYVFSNKHDLYEEKYVEIKK</sequence>
<protein>
    <submittedName>
        <fullName evidence="2">Saccharopine dehydrogenase</fullName>
    </submittedName>
</protein>
<dbReference type="Pfam" id="PF03435">
    <property type="entry name" value="Sacchrp_dh_NADP"/>
    <property type="match status" value="1"/>
</dbReference>
<dbReference type="Proteomes" id="UP000036932">
    <property type="component" value="Unassembled WGS sequence"/>
</dbReference>
<gene>
    <name evidence="2" type="ORF">AM231_21430</name>
</gene>
<dbReference type="RefSeq" id="WP_054404437.1">
    <property type="nucleotide sequence ID" value="NZ_LIUT01000006.1"/>
</dbReference>
<dbReference type="OrthoDB" id="1221575at2"/>
<organism evidence="2 3">
    <name type="scientific">Paenibacillus solani</name>
    <dbReference type="NCBI Taxonomy" id="1705565"/>
    <lineage>
        <taxon>Bacteria</taxon>
        <taxon>Bacillati</taxon>
        <taxon>Bacillota</taxon>
        <taxon>Bacilli</taxon>
        <taxon>Bacillales</taxon>
        <taxon>Paenibacillaceae</taxon>
        <taxon>Paenibacillus</taxon>
    </lineage>
</organism>
<evidence type="ECO:0000313" key="2">
    <source>
        <dbReference type="EMBL" id="KOR76537.1"/>
    </source>
</evidence>
<keyword evidence="3" id="KW-1185">Reference proteome</keyword>
<reference evidence="3" key="1">
    <citation type="submission" date="2015-08" db="EMBL/GenBank/DDBJ databases">
        <title>Genome sequencing project for genomic taxonomy and phylogenomics of Bacillus-like bacteria.</title>
        <authorList>
            <person name="Liu B."/>
            <person name="Wang J."/>
            <person name="Zhu Y."/>
            <person name="Liu G."/>
            <person name="Chen Q."/>
            <person name="Chen Z."/>
            <person name="Lan J."/>
            <person name="Che J."/>
            <person name="Ge C."/>
            <person name="Shi H."/>
            <person name="Pan Z."/>
            <person name="Liu X."/>
        </authorList>
    </citation>
    <scope>NUCLEOTIDE SEQUENCE [LARGE SCALE GENOMIC DNA]</scope>
    <source>
        <strain evidence="3">FJAT-22460</strain>
    </source>
</reference>
<dbReference type="InterPro" id="IPR005097">
    <property type="entry name" value="Sacchrp_dh_NADP-bd"/>
</dbReference>
<name>A0A0M1N2Y0_9BACL</name>
<dbReference type="PANTHER" id="PTHR43781">
    <property type="entry name" value="SACCHAROPINE DEHYDROGENASE"/>
    <property type="match status" value="1"/>
</dbReference>
<dbReference type="InterPro" id="IPR036291">
    <property type="entry name" value="NAD(P)-bd_dom_sf"/>
</dbReference>
<dbReference type="Gene3D" id="3.40.50.720">
    <property type="entry name" value="NAD(P)-binding Rossmann-like Domain"/>
    <property type="match status" value="1"/>
</dbReference>
<dbReference type="PANTHER" id="PTHR43781:SF1">
    <property type="entry name" value="SACCHAROPINE DEHYDROGENASE"/>
    <property type="match status" value="1"/>
</dbReference>
<dbReference type="PATRIC" id="fig|1705565.3.peg.389"/>
<dbReference type="AlphaFoldDB" id="A0A0M1N2Y0"/>